<dbReference type="RefSeq" id="WP_332306917.1">
    <property type="nucleotide sequence ID" value="NZ_CDRZ01000231.1"/>
</dbReference>
<keyword evidence="6" id="KW-0408">Iron</keyword>
<dbReference type="Pfam" id="PF04055">
    <property type="entry name" value="Radical_SAM"/>
    <property type="match status" value="1"/>
</dbReference>
<dbReference type="EC" id="5.4.3.2" evidence="12"/>
<keyword evidence="3" id="KW-0949">S-adenosyl-L-methionine</keyword>
<dbReference type="InterPro" id="IPR058240">
    <property type="entry name" value="rSAM_sf"/>
</dbReference>
<evidence type="ECO:0000256" key="10">
    <source>
        <dbReference type="SAM" id="MobiDB-lite"/>
    </source>
</evidence>
<dbReference type="EMBL" id="CDRZ01000231">
    <property type="protein sequence ID" value="CEO89026.1"/>
    <property type="molecule type" value="Genomic_DNA"/>
</dbReference>
<dbReference type="SUPFAM" id="SSF102114">
    <property type="entry name" value="Radical SAM enzymes"/>
    <property type="match status" value="1"/>
</dbReference>
<protein>
    <submittedName>
        <fullName evidence="12">Lysine 2,3-aminomutase YodO family protein</fullName>
        <ecNumber evidence="12">5.4.3.2</ecNumber>
    </submittedName>
</protein>
<evidence type="ECO:0000256" key="1">
    <source>
        <dbReference type="ARBA" id="ARBA00001933"/>
    </source>
</evidence>
<keyword evidence="4" id="KW-0479">Metal-binding</keyword>
<accession>A0A0B7MM18</accession>
<dbReference type="AlphaFoldDB" id="A0A0B7MM18"/>
<comment type="cofactor">
    <cofactor evidence="1 9">
        <name>pyridoxal 5'-phosphate</name>
        <dbReference type="ChEBI" id="CHEBI:597326"/>
    </cofactor>
</comment>
<dbReference type="PANTHER" id="PTHR30538:SF1">
    <property type="entry name" value="L-LYSINE 2,3-AMINOMUTASE"/>
    <property type="match status" value="1"/>
</dbReference>
<evidence type="ECO:0000313" key="12">
    <source>
        <dbReference type="EMBL" id="CEO89026.1"/>
    </source>
</evidence>
<dbReference type="CDD" id="cd01335">
    <property type="entry name" value="Radical_SAM"/>
    <property type="match status" value="1"/>
</dbReference>
<dbReference type="InterPro" id="IPR030801">
    <property type="entry name" value="Glu_2_3_NH3_mut"/>
</dbReference>
<dbReference type="PANTHER" id="PTHR30538">
    <property type="entry name" value="LYSINE 2,3-AMINOMUTASE-RELATED"/>
    <property type="match status" value="1"/>
</dbReference>
<dbReference type="GO" id="GO:0046872">
    <property type="term" value="F:metal ion binding"/>
    <property type="evidence" value="ECO:0007669"/>
    <property type="project" value="UniProtKB-KW"/>
</dbReference>
<dbReference type="Gene3D" id="3.20.20.70">
    <property type="entry name" value="Aldolase class I"/>
    <property type="match status" value="1"/>
</dbReference>
<dbReference type="InterPro" id="IPR003739">
    <property type="entry name" value="Lys_aminomutase/Glu_NH3_mut"/>
</dbReference>
<dbReference type="Gene3D" id="6.10.140.1170">
    <property type="match status" value="1"/>
</dbReference>
<dbReference type="InterPro" id="IPR025895">
    <property type="entry name" value="LAM_C_dom"/>
</dbReference>
<keyword evidence="5 9" id="KW-0663">Pyridoxal phosphate</keyword>
<sequence length="454" mass="51858">MALKHDEVTAHHPEHLHKQNDSSTRRQFALERATELREKIKDYLTVRDEIPTGFDLVDEYLAARSRILDALNASDEDWDDWRWQLRNRIDTVESLSRFVDLSDNEKEELDEVSSQLRWAISPYYMALVMCDKPHGGIWKQSIPCELEITDSYGSEDPMAEGWTSPAPGVTRRYPDRMIINVTNKCAMFCRHCQRRRNIGDKDLDKSRSVLEEAVQYVRDNEEIRDVLITGGDALLLSDKTLDWLLGELHSIPHVEIKRLGTRTPVTLPQRITPELCAILEKYPPVFINTQFNSPMEATPEAKKACDKLVKAGVVLGNQAVLLRGVNNNPYVMKKLNQELLKMRVRPYYIFHAKNVKGTSHFITSIDDGLEIMEHLRGYTSGLAVPTYIINAPYGNGKTPIAPNYFLGRRGNRSPAENLGEQDYTLRNTVRHGDGSRVSLASHFETRERLLVVSS</sequence>
<dbReference type="Proteomes" id="UP000046155">
    <property type="component" value="Unassembled WGS sequence"/>
</dbReference>
<evidence type="ECO:0000256" key="9">
    <source>
        <dbReference type="PIRSR" id="PIRSR603739-50"/>
    </source>
</evidence>
<feature type="region of interest" description="Disordered" evidence="10">
    <location>
        <begin position="1"/>
        <end position="25"/>
    </location>
</feature>
<keyword evidence="8 12" id="KW-0413">Isomerase</keyword>
<keyword evidence="7" id="KW-0411">Iron-sulfur</keyword>
<dbReference type="InterPro" id="IPR013785">
    <property type="entry name" value="Aldolase_TIM"/>
</dbReference>
<gene>
    <name evidence="12" type="ORF">SSCH_350006</name>
</gene>
<keyword evidence="13" id="KW-1185">Reference proteome</keyword>
<feature type="domain" description="Radical SAM core" evidence="11">
    <location>
        <begin position="171"/>
        <end position="392"/>
    </location>
</feature>
<evidence type="ECO:0000256" key="5">
    <source>
        <dbReference type="ARBA" id="ARBA00022898"/>
    </source>
</evidence>
<dbReference type="Pfam" id="PF12544">
    <property type="entry name" value="LAM_C"/>
    <property type="match status" value="1"/>
</dbReference>
<reference evidence="13" key="1">
    <citation type="submission" date="2015-01" db="EMBL/GenBank/DDBJ databases">
        <authorList>
            <person name="Manzoor Shahid"/>
            <person name="Zubair Saima"/>
        </authorList>
    </citation>
    <scope>NUCLEOTIDE SEQUENCE [LARGE SCALE GENOMIC DNA]</scope>
    <source>
        <strain evidence="13">Sp3</strain>
    </source>
</reference>
<evidence type="ECO:0000256" key="2">
    <source>
        <dbReference type="ARBA" id="ARBA00022485"/>
    </source>
</evidence>
<organism evidence="12 13">
    <name type="scientific">Syntrophaceticus schinkii</name>
    <dbReference type="NCBI Taxonomy" id="499207"/>
    <lineage>
        <taxon>Bacteria</taxon>
        <taxon>Bacillati</taxon>
        <taxon>Bacillota</taxon>
        <taxon>Clostridia</taxon>
        <taxon>Thermoanaerobacterales</taxon>
        <taxon>Thermoanaerobacterales Family III. Incertae Sedis</taxon>
        <taxon>Syntrophaceticus</taxon>
    </lineage>
</organism>
<dbReference type="InterPro" id="IPR007197">
    <property type="entry name" value="rSAM"/>
</dbReference>
<keyword evidence="2" id="KW-0004">4Fe-4S</keyword>
<dbReference type="GO" id="GO:0051539">
    <property type="term" value="F:4 iron, 4 sulfur cluster binding"/>
    <property type="evidence" value="ECO:0007669"/>
    <property type="project" value="UniProtKB-KW"/>
</dbReference>
<dbReference type="PROSITE" id="PS51918">
    <property type="entry name" value="RADICAL_SAM"/>
    <property type="match status" value="1"/>
</dbReference>
<dbReference type="NCBIfam" id="TIGR04368">
    <property type="entry name" value="Glu_2_3_NH3_mut"/>
    <property type="match status" value="1"/>
</dbReference>
<dbReference type="SFLD" id="SFLDG01070">
    <property type="entry name" value="PLP-dependent"/>
    <property type="match status" value="1"/>
</dbReference>
<dbReference type="GO" id="GO:0050066">
    <property type="term" value="F:L-lysine 2,3-aminomutase activity"/>
    <property type="evidence" value="ECO:0007669"/>
    <property type="project" value="UniProtKB-EC"/>
</dbReference>
<dbReference type="SFLD" id="SFLDS00029">
    <property type="entry name" value="Radical_SAM"/>
    <property type="match status" value="1"/>
</dbReference>
<evidence type="ECO:0000256" key="7">
    <source>
        <dbReference type="ARBA" id="ARBA00023014"/>
    </source>
</evidence>
<evidence type="ECO:0000256" key="4">
    <source>
        <dbReference type="ARBA" id="ARBA00022723"/>
    </source>
</evidence>
<feature type="modified residue" description="N6-(pyridoxal phosphate)lysine" evidence="9">
    <location>
        <position position="397"/>
    </location>
</feature>
<dbReference type="NCBIfam" id="TIGR00238">
    <property type="entry name" value="KamA family radical SAM protein"/>
    <property type="match status" value="1"/>
</dbReference>
<evidence type="ECO:0000256" key="6">
    <source>
        <dbReference type="ARBA" id="ARBA00023004"/>
    </source>
</evidence>
<proteinExistence type="predicted"/>
<evidence type="ECO:0000313" key="13">
    <source>
        <dbReference type="Proteomes" id="UP000046155"/>
    </source>
</evidence>
<evidence type="ECO:0000259" key="11">
    <source>
        <dbReference type="PROSITE" id="PS51918"/>
    </source>
</evidence>
<evidence type="ECO:0000256" key="3">
    <source>
        <dbReference type="ARBA" id="ARBA00022691"/>
    </source>
</evidence>
<evidence type="ECO:0000256" key="8">
    <source>
        <dbReference type="ARBA" id="ARBA00023235"/>
    </source>
</evidence>
<name>A0A0B7MM18_9FIRM</name>